<evidence type="ECO:0000256" key="3">
    <source>
        <dbReference type="PROSITE-ProRule" id="PRU00023"/>
    </source>
</evidence>
<dbReference type="PROSITE" id="PS51257">
    <property type="entry name" value="PROKAR_LIPOPROTEIN"/>
    <property type="match status" value="1"/>
</dbReference>
<dbReference type="RefSeq" id="WP_378241629.1">
    <property type="nucleotide sequence ID" value="NZ_JBHRWK010000042.1"/>
</dbReference>
<sequence>MIGERAIVALLAALVLGACSPQAPGAPPPSAPSAPTPPVESRPHRQGVPVNQLFEADVNLVKQAVDAGADLETRDDHGRTPLLVAVTEDRVEIAEILVKAGADPNALDGRHDTPWLVTGVTGSVPMAKLLLEAKPDLTITNRFGGVSLIPASERGHVEYVRLVASSGIDVDHVNDLGWTALLEAVILGDGGPRHQEVVRALTAAGADVGLADKKGVSPLAHARSKGQTTVARILGEAGAS</sequence>
<keyword evidence="2 3" id="KW-0040">ANK repeat</keyword>
<dbReference type="PROSITE" id="PS50088">
    <property type="entry name" value="ANK_REPEAT"/>
    <property type="match status" value="2"/>
</dbReference>
<evidence type="ECO:0000313" key="7">
    <source>
        <dbReference type="Proteomes" id="UP001595645"/>
    </source>
</evidence>
<dbReference type="EMBL" id="JBHRWK010000042">
    <property type="protein sequence ID" value="MFC3452854.1"/>
    <property type="molecule type" value="Genomic_DNA"/>
</dbReference>
<dbReference type="Proteomes" id="UP001595645">
    <property type="component" value="Unassembled WGS sequence"/>
</dbReference>
<evidence type="ECO:0000256" key="4">
    <source>
        <dbReference type="SAM" id="MobiDB-lite"/>
    </source>
</evidence>
<keyword evidence="5" id="KW-0732">Signal</keyword>
<keyword evidence="7" id="KW-1185">Reference proteome</keyword>
<dbReference type="InterPro" id="IPR036770">
    <property type="entry name" value="Ankyrin_rpt-contain_sf"/>
</dbReference>
<evidence type="ECO:0000256" key="1">
    <source>
        <dbReference type="ARBA" id="ARBA00022737"/>
    </source>
</evidence>
<comment type="caution">
    <text evidence="6">The sequence shown here is derived from an EMBL/GenBank/DDBJ whole genome shotgun (WGS) entry which is preliminary data.</text>
</comment>
<evidence type="ECO:0000256" key="2">
    <source>
        <dbReference type="ARBA" id="ARBA00023043"/>
    </source>
</evidence>
<keyword evidence="1" id="KW-0677">Repeat</keyword>
<evidence type="ECO:0000256" key="5">
    <source>
        <dbReference type="SAM" id="SignalP"/>
    </source>
</evidence>
<feature type="chain" id="PRO_5045337273" evidence="5">
    <location>
        <begin position="26"/>
        <end position="240"/>
    </location>
</feature>
<feature type="compositionally biased region" description="Pro residues" evidence="4">
    <location>
        <begin position="24"/>
        <end position="40"/>
    </location>
</feature>
<dbReference type="PROSITE" id="PS50297">
    <property type="entry name" value="ANK_REP_REGION"/>
    <property type="match status" value="2"/>
</dbReference>
<dbReference type="SUPFAM" id="SSF48403">
    <property type="entry name" value="Ankyrin repeat"/>
    <property type="match status" value="1"/>
</dbReference>
<organism evidence="6 7">
    <name type="scientific">Amycolatopsis speibonae</name>
    <dbReference type="NCBI Taxonomy" id="1450224"/>
    <lineage>
        <taxon>Bacteria</taxon>
        <taxon>Bacillati</taxon>
        <taxon>Actinomycetota</taxon>
        <taxon>Actinomycetes</taxon>
        <taxon>Pseudonocardiales</taxon>
        <taxon>Pseudonocardiaceae</taxon>
        <taxon>Amycolatopsis</taxon>
    </lineage>
</organism>
<dbReference type="Pfam" id="PF00023">
    <property type="entry name" value="Ank"/>
    <property type="match status" value="1"/>
</dbReference>
<gene>
    <name evidence="6" type="ORF">ACFOSH_25755</name>
</gene>
<dbReference type="SMART" id="SM00248">
    <property type="entry name" value="ANK"/>
    <property type="match status" value="3"/>
</dbReference>
<dbReference type="Pfam" id="PF12796">
    <property type="entry name" value="Ank_2"/>
    <property type="match status" value="1"/>
</dbReference>
<name>A0ABV7P1H7_9PSEU</name>
<feature type="region of interest" description="Disordered" evidence="4">
    <location>
        <begin position="22"/>
        <end position="45"/>
    </location>
</feature>
<dbReference type="PANTHER" id="PTHR24166:SF48">
    <property type="entry name" value="PROTEIN VAPYRIN"/>
    <property type="match status" value="1"/>
</dbReference>
<dbReference type="InterPro" id="IPR050889">
    <property type="entry name" value="Dendritic_Spine_Reg/Scaffold"/>
</dbReference>
<dbReference type="PANTHER" id="PTHR24166">
    <property type="entry name" value="ROLLING PEBBLES, ISOFORM B"/>
    <property type="match status" value="1"/>
</dbReference>
<proteinExistence type="predicted"/>
<dbReference type="InterPro" id="IPR002110">
    <property type="entry name" value="Ankyrin_rpt"/>
</dbReference>
<reference evidence="7" key="1">
    <citation type="journal article" date="2019" name="Int. J. Syst. Evol. Microbiol.">
        <title>The Global Catalogue of Microorganisms (GCM) 10K type strain sequencing project: providing services to taxonomists for standard genome sequencing and annotation.</title>
        <authorList>
            <consortium name="The Broad Institute Genomics Platform"/>
            <consortium name="The Broad Institute Genome Sequencing Center for Infectious Disease"/>
            <person name="Wu L."/>
            <person name="Ma J."/>
        </authorList>
    </citation>
    <scope>NUCLEOTIDE SEQUENCE [LARGE SCALE GENOMIC DNA]</scope>
    <source>
        <strain evidence="7">CGMCC 4.7676</strain>
    </source>
</reference>
<feature type="repeat" description="ANK" evidence="3">
    <location>
        <begin position="214"/>
        <end position="240"/>
    </location>
</feature>
<protein>
    <submittedName>
        <fullName evidence="6">Ankyrin repeat domain-containing protein</fullName>
    </submittedName>
</protein>
<dbReference type="Gene3D" id="1.25.40.20">
    <property type="entry name" value="Ankyrin repeat-containing domain"/>
    <property type="match status" value="1"/>
</dbReference>
<accession>A0ABV7P1H7</accession>
<feature type="signal peptide" evidence="5">
    <location>
        <begin position="1"/>
        <end position="25"/>
    </location>
</feature>
<feature type="repeat" description="ANK" evidence="3">
    <location>
        <begin position="77"/>
        <end position="109"/>
    </location>
</feature>
<evidence type="ECO:0000313" key="6">
    <source>
        <dbReference type="EMBL" id="MFC3452854.1"/>
    </source>
</evidence>